<evidence type="ECO:0000313" key="1">
    <source>
        <dbReference type="EMBL" id="CSB17081.1"/>
    </source>
</evidence>
<dbReference type="EMBL" id="CWOW01000036">
    <property type="protein sequence ID" value="CSB17081.1"/>
    <property type="molecule type" value="Genomic_DNA"/>
</dbReference>
<accession>A0A655S3Z4</accession>
<dbReference type="Proteomes" id="UP000044806">
    <property type="component" value="Unassembled WGS sequence"/>
</dbReference>
<sequence>MEPNTGDICSFHGECWRCFSSCSIAMGSLSTAVMCAELFSASRSVERPVSQPMSRMCCMFCIDIKEMAFKLSCSLPGPQCCKEAKTVMKSCI</sequence>
<evidence type="ECO:0000313" key="2">
    <source>
        <dbReference type="Proteomes" id="UP000044806"/>
    </source>
</evidence>
<name>A0A655S3Z4_VIBCL</name>
<reference evidence="1 2" key="1">
    <citation type="submission" date="2015-07" db="EMBL/GenBank/DDBJ databases">
        <authorList>
            <consortium name="Pathogen Informatics"/>
        </authorList>
    </citation>
    <scope>NUCLEOTIDE SEQUENCE [LARGE SCALE GENOMIC DNA]</scope>
    <source>
        <strain evidence="1 2">A51</strain>
    </source>
</reference>
<protein>
    <submittedName>
        <fullName evidence="1">Uncharacterized protein</fullName>
    </submittedName>
</protein>
<organism evidence="1 2">
    <name type="scientific">Vibrio cholerae</name>
    <dbReference type="NCBI Taxonomy" id="666"/>
    <lineage>
        <taxon>Bacteria</taxon>
        <taxon>Pseudomonadati</taxon>
        <taxon>Pseudomonadota</taxon>
        <taxon>Gammaproteobacteria</taxon>
        <taxon>Vibrionales</taxon>
        <taxon>Vibrionaceae</taxon>
        <taxon>Vibrio</taxon>
    </lineage>
</organism>
<gene>
    <name evidence="1" type="ORF">ERS013165_03669</name>
</gene>
<proteinExistence type="predicted"/>
<dbReference type="AlphaFoldDB" id="A0A655S3Z4"/>